<dbReference type="AlphaFoldDB" id="A0AAW9NNX2"/>
<gene>
    <name evidence="2" type="ORF">P9B03_12465</name>
</gene>
<name>A0AAW9NNX2_9BACL</name>
<keyword evidence="3" id="KW-1185">Reference proteome</keyword>
<feature type="chain" id="PRO_5043869263" evidence="1">
    <location>
        <begin position="22"/>
        <end position="120"/>
    </location>
</feature>
<proteinExistence type="predicted"/>
<accession>A0AAW9NNX2</accession>
<comment type="caution">
    <text evidence="2">The sequence shown here is derived from an EMBL/GenBank/DDBJ whole genome shotgun (WGS) entry which is preliminary data.</text>
</comment>
<evidence type="ECO:0000313" key="2">
    <source>
        <dbReference type="EMBL" id="MEC1179302.1"/>
    </source>
</evidence>
<dbReference type="RefSeq" id="WP_326123792.1">
    <property type="nucleotide sequence ID" value="NZ_JARSFG010000017.1"/>
</dbReference>
<organism evidence="2 3">
    <name type="scientific">Metasolibacillus meyeri</name>
    <dbReference type="NCBI Taxonomy" id="1071052"/>
    <lineage>
        <taxon>Bacteria</taxon>
        <taxon>Bacillati</taxon>
        <taxon>Bacillota</taxon>
        <taxon>Bacilli</taxon>
        <taxon>Bacillales</taxon>
        <taxon>Caryophanaceae</taxon>
        <taxon>Metasolibacillus</taxon>
    </lineage>
</organism>
<dbReference type="Proteomes" id="UP001344888">
    <property type="component" value="Unassembled WGS sequence"/>
</dbReference>
<sequence length="120" mass="13306">MKKNLVCNLFLLLLLVGCSSAIPMNPTAKSILKENPTADIIQYENLIYINAMNLEGIENLEFTKEEKIGEVKKTTTVSTGFKDFYATKLAVGTDIFSTNTQIIIAELNGKQIPYMVLLEG</sequence>
<evidence type="ECO:0000313" key="3">
    <source>
        <dbReference type="Proteomes" id="UP001344888"/>
    </source>
</evidence>
<keyword evidence="1" id="KW-0732">Signal</keyword>
<dbReference type="EMBL" id="JARSFG010000017">
    <property type="protein sequence ID" value="MEC1179302.1"/>
    <property type="molecule type" value="Genomic_DNA"/>
</dbReference>
<dbReference type="PROSITE" id="PS51257">
    <property type="entry name" value="PROKAR_LIPOPROTEIN"/>
    <property type="match status" value="1"/>
</dbReference>
<feature type="signal peptide" evidence="1">
    <location>
        <begin position="1"/>
        <end position="21"/>
    </location>
</feature>
<evidence type="ECO:0000256" key="1">
    <source>
        <dbReference type="SAM" id="SignalP"/>
    </source>
</evidence>
<reference evidence="2 3" key="1">
    <citation type="submission" date="2023-03" db="EMBL/GenBank/DDBJ databases">
        <title>Bacillus Genome Sequencing.</title>
        <authorList>
            <person name="Dunlap C."/>
        </authorList>
    </citation>
    <scope>NUCLEOTIDE SEQUENCE [LARGE SCALE GENOMIC DNA]</scope>
    <source>
        <strain evidence="2 3">B-59205</strain>
    </source>
</reference>
<protein>
    <submittedName>
        <fullName evidence="2">Uncharacterized protein</fullName>
    </submittedName>
</protein>